<organism evidence="12 13">
    <name type="scientific">Alkalimonas delamerensis</name>
    <dbReference type="NCBI Taxonomy" id="265981"/>
    <lineage>
        <taxon>Bacteria</taxon>
        <taxon>Pseudomonadati</taxon>
        <taxon>Pseudomonadota</taxon>
        <taxon>Gammaproteobacteria</taxon>
        <taxon>Alkalimonas</taxon>
    </lineage>
</organism>
<comment type="similarity">
    <text evidence="8">Belongs to the shikimate dehydrogenase family.</text>
</comment>
<feature type="domain" description="Quinate/shikimate 5-dehydrogenase/glutamyl-tRNA reductase" evidence="9">
    <location>
        <begin position="120"/>
        <end position="193"/>
    </location>
</feature>
<dbReference type="GO" id="GO:0004764">
    <property type="term" value="F:shikimate 3-dehydrogenase (NADP+) activity"/>
    <property type="evidence" value="ECO:0007669"/>
    <property type="project" value="UniProtKB-EC"/>
</dbReference>
<proteinExistence type="inferred from homology"/>
<dbReference type="SUPFAM" id="SSF51735">
    <property type="entry name" value="NAD(P)-binding Rossmann-fold domains"/>
    <property type="match status" value="1"/>
</dbReference>
<feature type="binding site" evidence="8">
    <location>
        <position position="247"/>
    </location>
    <ligand>
        <name>shikimate</name>
        <dbReference type="ChEBI" id="CHEBI:36208"/>
    </ligand>
</feature>
<comment type="catalytic activity">
    <reaction evidence="7 8">
        <text>shikimate + NADP(+) = 3-dehydroshikimate + NADPH + H(+)</text>
        <dbReference type="Rhea" id="RHEA:17737"/>
        <dbReference type="ChEBI" id="CHEBI:15378"/>
        <dbReference type="ChEBI" id="CHEBI:16630"/>
        <dbReference type="ChEBI" id="CHEBI:36208"/>
        <dbReference type="ChEBI" id="CHEBI:57783"/>
        <dbReference type="ChEBI" id="CHEBI:58349"/>
        <dbReference type="EC" id="1.1.1.25"/>
    </reaction>
</comment>
<keyword evidence="13" id="KW-1185">Reference proteome</keyword>
<dbReference type="Gene3D" id="3.40.50.720">
    <property type="entry name" value="NAD(P)-binding Rossmann-like Domain"/>
    <property type="match status" value="1"/>
</dbReference>
<evidence type="ECO:0000259" key="11">
    <source>
        <dbReference type="Pfam" id="PF18317"/>
    </source>
</evidence>
<evidence type="ECO:0000256" key="3">
    <source>
        <dbReference type="ARBA" id="ARBA00022605"/>
    </source>
</evidence>
<feature type="binding site" evidence="8">
    <location>
        <begin position="130"/>
        <end position="134"/>
    </location>
    <ligand>
        <name>NADP(+)</name>
        <dbReference type="ChEBI" id="CHEBI:58349"/>
    </ligand>
</feature>
<dbReference type="InterPro" id="IPR036291">
    <property type="entry name" value="NAD(P)-bd_dom_sf"/>
</dbReference>
<feature type="domain" description="Shikimate dehydrogenase substrate binding N-terminal" evidence="10">
    <location>
        <begin position="10"/>
        <end position="92"/>
    </location>
</feature>
<evidence type="ECO:0000256" key="8">
    <source>
        <dbReference type="HAMAP-Rule" id="MF_00222"/>
    </source>
</evidence>
<dbReference type="NCBIfam" id="TIGR00507">
    <property type="entry name" value="aroE"/>
    <property type="match status" value="1"/>
</dbReference>
<dbReference type="PANTHER" id="PTHR21089:SF1">
    <property type="entry name" value="BIFUNCTIONAL 3-DEHYDROQUINATE DEHYDRATASE_SHIKIMATE DEHYDROGENASE, CHLOROPLASTIC"/>
    <property type="match status" value="1"/>
</dbReference>
<feature type="active site" description="Proton acceptor" evidence="8">
    <location>
        <position position="69"/>
    </location>
</feature>
<keyword evidence="5 8" id="KW-0560">Oxidoreductase</keyword>
<dbReference type="EMBL" id="JAUZVY010000006">
    <property type="protein sequence ID" value="MDP4530225.1"/>
    <property type="molecule type" value="Genomic_DNA"/>
</dbReference>
<evidence type="ECO:0000256" key="2">
    <source>
        <dbReference type="ARBA" id="ARBA00012962"/>
    </source>
</evidence>
<dbReference type="Gene3D" id="3.40.50.10860">
    <property type="entry name" value="Leucine Dehydrogenase, chain A, domain 1"/>
    <property type="match status" value="1"/>
</dbReference>
<keyword evidence="4 8" id="KW-0521">NADP</keyword>
<dbReference type="Proteomes" id="UP001236258">
    <property type="component" value="Unassembled WGS sequence"/>
</dbReference>
<dbReference type="HAMAP" id="MF_00222">
    <property type="entry name" value="Shikimate_DH_AroE"/>
    <property type="match status" value="1"/>
</dbReference>
<feature type="binding site" evidence="8">
    <location>
        <position position="240"/>
    </location>
    <ligand>
        <name>NADP(+)</name>
        <dbReference type="ChEBI" id="CHEBI:58349"/>
    </ligand>
</feature>
<feature type="binding site" evidence="8">
    <location>
        <begin position="18"/>
        <end position="20"/>
    </location>
    <ligand>
        <name>shikimate</name>
        <dbReference type="ChEBI" id="CHEBI:36208"/>
    </ligand>
</feature>
<keyword evidence="3 8" id="KW-0028">Amino-acid biosynthesis</keyword>
<evidence type="ECO:0000256" key="4">
    <source>
        <dbReference type="ARBA" id="ARBA00022857"/>
    </source>
</evidence>
<name>A0ABT9GTB3_9GAMM</name>
<feature type="binding site" evidence="8">
    <location>
        <position position="90"/>
    </location>
    <ligand>
        <name>shikimate</name>
        <dbReference type="ChEBI" id="CHEBI:36208"/>
    </ligand>
</feature>
<reference evidence="12 13" key="1">
    <citation type="submission" date="2023-08" db="EMBL/GenBank/DDBJ databases">
        <authorList>
            <person name="Joshi A."/>
            <person name="Thite S."/>
        </authorList>
    </citation>
    <scope>NUCLEOTIDE SEQUENCE [LARGE SCALE GENOMIC DNA]</scope>
    <source>
        <strain evidence="12 13">1E1</strain>
    </source>
</reference>
<evidence type="ECO:0000256" key="7">
    <source>
        <dbReference type="ARBA" id="ARBA00049442"/>
    </source>
</evidence>
<dbReference type="RefSeq" id="WP_305946252.1">
    <property type="nucleotide sequence ID" value="NZ_JAUZVY010000006.1"/>
</dbReference>
<dbReference type="PANTHER" id="PTHR21089">
    <property type="entry name" value="SHIKIMATE DEHYDROGENASE"/>
    <property type="match status" value="1"/>
</dbReference>
<feature type="binding site" evidence="8">
    <location>
        <position position="65"/>
    </location>
    <ligand>
        <name>shikimate</name>
        <dbReference type="ChEBI" id="CHEBI:36208"/>
    </ligand>
</feature>
<protein>
    <recommendedName>
        <fullName evidence="2 8">Shikimate dehydrogenase (NADP(+))</fullName>
        <shortName evidence="8">SDH</shortName>
        <ecNumber evidence="2 8">1.1.1.25</ecNumber>
    </recommendedName>
</protein>
<dbReference type="EC" id="1.1.1.25" evidence="2 8"/>
<feature type="binding site" evidence="8">
    <location>
        <position position="216"/>
    </location>
    <ligand>
        <name>NADP(+)</name>
        <dbReference type="ChEBI" id="CHEBI:58349"/>
    </ligand>
</feature>
<feature type="binding site" evidence="8">
    <location>
        <position position="106"/>
    </location>
    <ligand>
        <name>shikimate</name>
        <dbReference type="ChEBI" id="CHEBI:36208"/>
    </ligand>
</feature>
<sequence>MDIKVDRYAVFGHPIAHSKSPLIHTLFAQQCAEAMQYQAILAPLDGFAESWQAFVAAGGRGGNVTVPFKEQAFALAEQLTERAAQAGAVNTLYFDQNGQLCGDNTDGAGLVQDLLRLEAPLKDQPVLLLGAGGASRGVIEPLLQAGAASITIANRTAAKAQLLAEHFGSKVSGCALTDIPAGTYPLVINATSSGLAGERPAIAPEVLSGCTFAYDMLYGKEPTAFLHWCAQQGVARQADGLGMLVGQAAEAFRIWRGKTPATEPVIAALKKALA</sequence>
<dbReference type="NCBIfam" id="NF001310">
    <property type="entry name" value="PRK00258.1-2"/>
    <property type="match status" value="1"/>
</dbReference>
<dbReference type="InterPro" id="IPR013708">
    <property type="entry name" value="Shikimate_DH-bd_N"/>
</dbReference>
<dbReference type="InterPro" id="IPR022893">
    <property type="entry name" value="Shikimate_DH_fam"/>
</dbReference>
<feature type="binding site" evidence="8">
    <location>
        <position position="81"/>
    </location>
    <ligand>
        <name>NADP(+)</name>
        <dbReference type="ChEBI" id="CHEBI:58349"/>
    </ligand>
</feature>
<comment type="caution">
    <text evidence="12">The sequence shown here is derived from an EMBL/GenBank/DDBJ whole genome shotgun (WGS) entry which is preliminary data.</text>
</comment>
<evidence type="ECO:0000256" key="5">
    <source>
        <dbReference type="ARBA" id="ARBA00023002"/>
    </source>
</evidence>
<dbReference type="InterPro" id="IPR006151">
    <property type="entry name" value="Shikm_DH/Glu-tRNA_Rdtase"/>
</dbReference>
<keyword evidence="6 8" id="KW-0057">Aromatic amino acid biosynthesis</keyword>
<feature type="domain" description="SDH C-terminal" evidence="11">
    <location>
        <begin position="240"/>
        <end position="270"/>
    </location>
</feature>
<comment type="function">
    <text evidence="8">Involved in the biosynthesis of the chorismate, which leads to the biosynthesis of aromatic amino acids. Catalyzes the reversible NADPH linked reduction of 3-dehydroshikimate (DHSA) to yield shikimate (SA).</text>
</comment>
<dbReference type="Pfam" id="PF08501">
    <property type="entry name" value="Shikimate_dh_N"/>
    <property type="match status" value="1"/>
</dbReference>
<gene>
    <name evidence="8 12" type="primary">aroE</name>
    <name evidence="12" type="ORF">Q3O59_14440</name>
</gene>
<dbReference type="CDD" id="cd01065">
    <property type="entry name" value="NAD_bind_Shikimate_DH"/>
    <property type="match status" value="1"/>
</dbReference>
<dbReference type="InterPro" id="IPR041121">
    <property type="entry name" value="SDH_C"/>
</dbReference>
<comment type="subunit">
    <text evidence="8">Homodimer.</text>
</comment>
<dbReference type="InterPro" id="IPR011342">
    <property type="entry name" value="Shikimate_DH"/>
</dbReference>
<dbReference type="Pfam" id="PF01488">
    <property type="entry name" value="Shikimate_DH"/>
    <property type="match status" value="1"/>
</dbReference>
<evidence type="ECO:0000256" key="1">
    <source>
        <dbReference type="ARBA" id="ARBA00004871"/>
    </source>
</evidence>
<dbReference type="SUPFAM" id="SSF53223">
    <property type="entry name" value="Aminoacid dehydrogenase-like, N-terminal domain"/>
    <property type="match status" value="1"/>
</dbReference>
<evidence type="ECO:0000259" key="9">
    <source>
        <dbReference type="Pfam" id="PF01488"/>
    </source>
</evidence>
<evidence type="ECO:0000259" key="10">
    <source>
        <dbReference type="Pfam" id="PF08501"/>
    </source>
</evidence>
<feature type="binding site" evidence="8">
    <location>
        <begin position="154"/>
        <end position="159"/>
    </location>
    <ligand>
        <name>NADP(+)</name>
        <dbReference type="ChEBI" id="CHEBI:58349"/>
    </ligand>
</feature>
<dbReference type="Pfam" id="PF18317">
    <property type="entry name" value="SDH_C"/>
    <property type="match status" value="1"/>
</dbReference>
<comment type="pathway">
    <text evidence="1 8">Metabolic intermediate biosynthesis; chorismate biosynthesis; chorismate from D-erythrose 4-phosphate and phosphoenolpyruvate: step 4/7.</text>
</comment>
<accession>A0ABT9GTB3</accession>
<feature type="binding site" evidence="8">
    <location>
        <position position="218"/>
    </location>
    <ligand>
        <name>shikimate</name>
        <dbReference type="ChEBI" id="CHEBI:36208"/>
    </ligand>
</feature>
<evidence type="ECO:0000256" key="6">
    <source>
        <dbReference type="ARBA" id="ARBA00023141"/>
    </source>
</evidence>
<evidence type="ECO:0000313" key="13">
    <source>
        <dbReference type="Proteomes" id="UP001236258"/>
    </source>
</evidence>
<dbReference type="InterPro" id="IPR046346">
    <property type="entry name" value="Aminoacid_DH-like_N_sf"/>
</dbReference>
<evidence type="ECO:0000313" key="12">
    <source>
        <dbReference type="EMBL" id="MDP4530225.1"/>
    </source>
</evidence>